<feature type="binding site" evidence="12">
    <location>
        <begin position="296"/>
        <end position="303"/>
    </location>
    <ligand>
        <name>FAD</name>
        <dbReference type="ChEBI" id="CHEBI:57692"/>
    </ligand>
</feature>
<feature type="site" description="Electron transfer via tryptophanyl radical" evidence="13">
    <location>
        <position position="404"/>
    </location>
</feature>
<accession>A0A1I0ANF6</accession>
<dbReference type="GO" id="GO:0071949">
    <property type="term" value="F:FAD binding"/>
    <property type="evidence" value="ECO:0007669"/>
    <property type="project" value="TreeGrafter"/>
</dbReference>
<dbReference type="InterPro" id="IPR005101">
    <property type="entry name" value="Cryptochr/Photolyase_FAD-bd"/>
</dbReference>
<feature type="domain" description="Photolyase/cryptochrome alpha/beta" evidence="15">
    <location>
        <begin position="3"/>
        <end position="139"/>
    </location>
</feature>
<dbReference type="Pfam" id="PF00875">
    <property type="entry name" value="DNA_photolyase"/>
    <property type="match status" value="1"/>
</dbReference>
<dbReference type="PANTHER" id="PTHR11455:SF9">
    <property type="entry name" value="CRYPTOCHROME CIRCADIAN CLOCK 5 ISOFORM X1"/>
    <property type="match status" value="1"/>
</dbReference>
<dbReference type="GO" id="GO:0003677">
    <property type="term" value="F:DNA binding"/>
    <property type="evidence" value="ECO:0007669"/>
    <property type="project" value="TreeGrafter"/>
</dbReference>
<keyword evidence="7 14" id="KW-0157">Chromophore</keyword>
<protein>
    <recommendedName>
        <fullName evidence="4">Deoxyribodipyrimidine photo-lyase</fullName>
        <ecNumber evidence="3">4.1.99.3</ecNumber>
    </recommendedName>
    <alternativeName>
        <fullName evidence="8">DNA photolyase</fullName>
    </alternativeName>
    <alternativeName>
        <fullName evidence="11">Photoreactivating enzyme</fullName>
    </alternativeName>
</protein>
<dbReference type="Proteomes" id="UP000242642">
    <property type="component" value="Unassembled WGS sequence"/>
</dbReference>
<comment type="similarity">
    <text evidence="14">Belongs to the DNA photolyase family.</text>
</comment>
<gene>
    <name evidence="16" type="ORF">SAMN02583745_00987</name>
</gene>
<evidence type="ECO:0000256" key="9">
    <source>
        <dbReference type="ARBA" id="ARBA00033999"/>
    </source>
</evidence>
<keyword evidence="6 12" id="KW-0274">FAD</keyword>
<dbReference type="PROSITE" id="PS51645">
    <property type="entry name" value="PHR_CRY_ALPHA_BETA"/>
    <property type="match status" value="1"/>
</dbReference>
<proteinExistence type="inferred from homology"/>
<comment type="catalytic activity">
    <reaction evidence="9">
        <text>cyclobutadipyrimidine (in DNA) = 2 pyrimidine residues (in DNA).</text>
        <dbReference type="EC" id="4.1.99.3"/>
    </reaction>
</comment>
<keyword evidence="16" id="KW-0456">Lyase</keyword>
<dbReference type="Pfam" id="PF03441">
    <property type="entry name" value="FAD_binding_7"/>
    <property type="match status" value="1"/>
</dbReference>
<evidence type="ECO:0000256" key="2">
    <source>
        <dbReference type="ARBA" id="ARBA00005862"/>
    </source>
</evidence>
<dbReference type="InterPro" id="IPR014729">
    <property type="entry name" value="Rossmann-like_a/b/a_fold"/>
</dbReference>
<evidence type="ECO:0000256" key="11">
    <source>
        <dbReference type="ARBA" id="ARBA00083107"/>
    </source>
</evidence>
<dbReference type="NCBIfam" id="NF007955">
    <property type="entry name" value="PRK10674.1"/>
    <property type="match status" value="1"/>
</dbReference>
<dbReference type="SUPFAM" id="SSF48173">
    <property type="entry name" value="Cryptochrome/photolyase FAD-binding domain"/>
    <property type="match status" value="1"/>
</dbReference>
<dbReference type="Gene3D" id="1.10.579.10">
    <property type="entry name" value="DNA Cyclobutane Dipyrimidine Photolyase, subunit A, domain 3"/>
    <property type="match status" value="1"/>
</dbReference>
<dbReference type="GO" id="GO:0000719">
    <property type="term" value="P:photoreactive repair"/>
    <property type="evidence" value="ECO:0007669"/>
    <property type="project" value="UniProtKB-ARBA"/>
</dbReference>
<dbReference type="InterPro" id="IPR036134">
    <property type="entry name" value="Crypto/Photolyase_FAD-like_sf"/>
</dbReference>
<dbReference type="OrthoDB" id="9772484at2"/>
<dbReference type="AlphaFoldDB" id="A0A1I0ANF6"/>
<comment type="function">
    <text evidence="10">Involved in repair of UV radiation-induced DNA damage. Catalyzes the light-dependent monomerization (300-600 nm) of cyclobutyl pyrimidine dimers (in cis-syn configuration), which are formed between adjacent bases on the same DNA strand upon exposure to ultraviolet radiation.</text>
</comment>
<feature type="binding site" evidence="12">
    <location>
        <begin position="254"/>
        <end position="258"/>
    </location>
    <ligand>
        <name>FAD</name>
        <dbReference type="ChEBI" id="CHEBI:57692"/>
    </ligand>
</feature>
<feature type="binding site" evidence="12">
    <location>
        <position position="293"/>
    </location>
    <ligand>
        <name>FAD</name>
        <dbReference type="ChEBI" id="CHEBI:57692"/>
    </ligand>
</feature>
<feature type="binding site" evidence="12">
    <location>
        <begin position="394"/>
        <end position="396"/>
    </location>
    <ligand>
        <name>FAD</name>
        <dbReference type="ChEBI" id="CHEBI:57692"/>
    </ligand>
</feature>
<dbReference type="InterPro" id="IPR036155">
    <property type="entry name" value="Crypto/Photolyase_N_sf"/>
</dbReference>
<dbReference type="InterPro" id="IPR018394">
    <property type="entry name" value="DNA_photolyase_1_CS_C"/>
</dbReference>
<dbReference type="Gene3D" id="3.40.50.620">
    <property type="entry name" value="HUPs"/>
    <property type="match status" value="1"/>
</dbReference>
<dbReference type="PRINTS" id="PR00147">
    <property type="entry name" value="DNAPHOTLYASE"/>
</dbReference>
<comment type="cofactor">
    <cofactor evidence="1">
        <name>(6R)-5,10-methylene-5,6,7,8-tetrahydrofolate</name>
        <dbReference type="ChEBI" id="CHEBI:15636"/>
    </cofactor>
</comment>
<dbReference type="Gene3D" id="1.25.40.80">
    <property type="match status" value="1"/>
</dbReference>
<comment type="similarity">
    <text evidence="2">Belongs to the DNA photolyase class-1 family.</text>
</comment>
<dbReference type="PANTHER" id="PTHR11455">
    <property type="entry name" value="CRYPTOCHROME"/>
    <property type="match status" value="1"/>
</dbReference>
<evidence type="ECO:0000256" key="8">
    <source>
        <dbReference type="ARBA" id="ARBA00031671"/>
    </source>
</evidence>
<evidence type="ECO:0000256" key="12">
    <source>
        <dbReference type="PIRSR" id="PIRSR602081-1"/>
    </source>
</evidence>
<dbReference type="GO" id="GO:0003904">
    <property type="term" value="F:deoxyribodipyrimidine photo-lyase activity"/>
    <property type="evidence" value="ECO:0007669"/>
    <property type="project" value="UniProtKB-EC"/>
</dbReference>
<dbReference type="FunFam" id="1.10.579.10:FF:000003">
    <property type="entry name" value="Deoxyribodipyrimidine photo-lyase"/>
    <property type="match status" value="1"/>
</dbReference>
<name>A0A1I0ANF6_9GAMM</name>
<evidence type="ECO:0000256" key="5">
    <source>
        <dbReference type="ARBA" id="ARBA00022630"/>
    </source>
</evidence>
<comment type="cofactor">
    <cofactor evidence="12">
        <name>FAD</name>
        <dbReference type="ChEBI" id="CHEBI:57692"/>
    </cofactor>
    <text evidence="12">Binds 1 FAD per subunit.</text>
</comment>
<evidence type="ECO:0000256" key="10">
    <source>
        <dbReference type="ARBA" id="ARBA00059220"/>
    </source>
</evidence>
<dbReference type="InterPro" id="IPR002081">
    <property type="entry name" value="Cryptochrome/DNA_photolyase_1"/>
</dbReference>
<keyword evidence="5 12" id="KW-0285">Flavoprotein</keyword>
<evidence type="ECO:0000256" key="1">
    <source>
        <dbReference type="ARBA" id="ARBA00001932"/>
    </source>
</evidence>
<dbReference type="EMBL" id="FOHV01000006">
    <property type="protein sequence ID" value="SES95698.1"/>
    <property type="molecule type" value="Genomic_DNA"/>
</dbReference>
<dbReference type="SUPFAM" id="SSF52425">
    <property type="entry name" value="Cryptochrome/photolyase, N-terminal domain"/>
    <property type="match status" value="1"/>
</dbReference>
<keyword evidence="17" id="KW-1185">Reference proteome</keyword>
<feature type="site" description="Electron transfer via tryptophanyl radical" evidence="13">
    <location>
        <position position="328"/>
    </location>
</feature>
<reference evidence="17" key="1">
    <citation type="submission" date="2016-10" db="EMBL/GenBank/DDBJ databases">
        <authorList>
            <person name="Varghese N."/>
            <person name="Submissions S."/>
        </authorList>
    </citation>
    <scope>NUCLEOTIDE SEQUENCE [LARGE SCALE GENOMIC DNA]</scope>
    <source>
        <strain evidence="17">DSM 18579</strain>
    </source>
</reference>
<evidence type="ECO:0000259" key="15">
    <source>
        <dbReference type="PROSITE" id="PS51645"/>
    </source>
</evidence>
<feature type="binding site" evidence="12">
    <location>
        <position position="242"/>
    </location>
    <ligand>
        <name>FAD</name>
        <dbReference type="ChEBI" id="CHEBI:57692"/>
    </ligand>
</feature>
<evidence type="ECO:0000256" key="3">
    <source>
        <dbReference type="ARBA" id="ARBA00013149"/>
    </source>
</evidence>
<dbReference type="InterPro" id="IPR006050">
    <property type="entry name" value="DNA_photolyase_N"/>
</dbReference>
<evidence type="ECO:0000256" key="13">
    <source>
        <dbReference type="PIRSR" id="PIRSR602081-2"/>
    </source>
</evidence>
<evidence type="ECO:0000256" key="6">
    <source>
        <dbReference type="ARBA" id="ARBA00022827"/>
    </source>
</evidence>
<dbReference type="GO" id="GO:0009416">
    <property type="term" value="P:response to light stimulus"/>
    <property type="evidence" value="ECO:0007669"/>
    <property type="project" value="TreeGrafter"/>
</dbReference>
<feature type="site" description="Electron transfer via tryptophanyl radical" evidence="13">
    <location>
        <position position="381"/>
    </location>
</feature>
<evidence type="ECO:0000313" key="17">
    <source>
        <dbReference type="Proteomes" id="UP000242642"/>
    </source>
</evidence>
<organism evidence="16 17">
    <name type="scientific">Thorsellia anophelis DSM 18579</name>
    <dbReference type="NCBI Taxonomy" id="1123402"/>
    <lineage>
        <taxon>Bacteria</taxon>
        <taxon>Pseudomonadati</taxon>
        <taxon>Pseudomonadota</taxon>
        <taxon>Gammaproteobacteria</taxon>
        <taxon>Enterobacterales</taxon>
        <taxon>Thorselliaceae</taxon>
        <taxon>Thorsellia</taxon>
    </lineage>
</organism>
<sequence length="495" mass="57337">MRNIHLVWFRHDLRMTDNRALTAACEDESAIVIGLFVHTPIQSKLHHQSPGGGYFMAQHVKALWSALDAKGIPLITIDSTDFGASVDEVINLINKLSVTSIYFNKQYEINEQLRDKQLIKRLNERLNRINVNTYDDSVLIKPGRVLTLNGEMFRVYTPFRNAFLKELTDQDIHVDTAPKERRLDHPFALNQYQVNSLNVIEAMIDYYKTITPQSVIDAMPKIGEDEAIKRLRGFCENHLTEYGSKRDFPAYDGTSQLSAYLVYGILSPRQCVRRMMLNCPNVFEDKDSGAFCWLNELIWREFYRHLIVMFPFLVKHKPMIAWTDNVKWNNDAKQLEAWKNGQTGYPIVDAAMRQLNQTGWMHNRLRMIVASFLVKDLLIDWRLGEQYFMSKLIDGDFAANNGGWQWAASTGCDAAPYFRIFNPTTQSERFDENGEFIRRFVPELSELSNKAIHAPYEHGFSRSPHYPRPIVVHKEARKQTLAAYELAKNNSEKML</sequence>
<dbReference type="STRING" id="1123402.SAMN02583745_00987"/>
<dbReference type="PROSITE" id="PS00691">
    <property type="entry name" value="DNA_PHOTOLYASES_1_2"/>
    <property type="match status" value="1"/>
</dbReference>
<dbReference type="EC" id="4.1.99.3" evidence="3"/>
<dbReference type="RefSeq" id="WP_093318266.1">
    <property type="nucleotide sequence ID" value="NZ_FOHV01000006.1"/>
</dbReference>
<evidence type="ECO:0000313" key="16">
    <source>
        <dbReference type="EMBL" id="SES95698.1"/>
    </source>
</evidence>
<evidence type="ECO:0000256" key="7">
    <source>
        <dbReference type="ARBA" id="ARBA00022991"/>
    </source>
</evidence>
<evidence type="ECO:0000256" key="14">
    <source>
        <dbReference type="RuleBase" id="RU004182"/>
    </source>
</evidence>
<evidence type="ECO:0000256" key="4">
    <source>
        <dbReference type="ARBA" id="ARBA00014046"/>
    </source>
</evidence>
<dbReference type="PROSITE" id="PS00394">
    <property type="entry name" value="DNA_PHOTOLYASES_1_1"/>
    <property type="match status" value="1"/>
</dbReference>